<feature type="transmembrane region" description="Helical" evidence="7">
    <location>
        <begin position="340"/>
        <end position="362"/>
    </location>
</feature>
<dbReference type="CDD" id="cd06173">
    <property type="entry name" value="MFS_MefA_like"/>
    <property type="match status" value="1"/>
</dbReference>
<keyword evidence="9" id="KW-1185">Reference proteome</keyword>
<dbReference type="Pfam" id="PF07690">
    <property type="entry name" value="MFS_1"/>
    <property type="match status" value="1"/>
</dbReference>
<evidence type="ECO:0000256" key="7">
    <source>
        <dbReference type="SAM" id="Phobius"/>
    </source>
</evidence>
<feature type="transmembrane region" description="Helical" evidence="7">
    <location>
        <begin position="73"/>
        <end position="93"/>
    </location>
</feature>
<feature type="transmembrane region" description="Helical" evidence="7">
    <location>
        <begin position="280"/>
        <end position="298"/>
    </location>
</feature>
<evidence type="ECO:0000256" key="4">
    <source>
        <dbReference type="ARBA" id="ARBA00022692"/>
    </source>
</evidence>
<keyword evidence="3" id="KW-1003">Cell membrane</keyword>
<feature type="transmembrane region" description="Helical" evidence="7">
    <location>
        <begin position="41"/>
        <end position="61"/>
    </location>
</feature>
<feature type="transmembrane region" description="Helical" evidence="7">
    <location>
        <begin position="218"/>
        <end position="246"/>
    </location>
</feature>
<dbReference type="RefSeq" id="WP_209626924.1">
    <property type="nucleotide sequence ID" value="NZ_PRDG01000001.1"/>
</dbReference>
<keyword evidence="2" id="KW-0813">Transport</keyword>
<feature type="transmembrane region" description="Helical" evidence="7">
    <location>
        <begin position="393"/>
        <end position="412"/>
    </location>
</feature>
<gene>
    <name evidence="8" type="ORF">C4K46_02270</name>
</gene>
<evidence type="ECO:0000256" key="5">
    <source>
        <dbReference type="ARBA" id="ARBA00022989"/>
    </source>
</evidence>
<evidence type="ECO:0000256" key="2">
    <source>
        <dbReference type="ARBA" id="ARBA00022448"/>
    </source>
</evidence>
<keyword evidence="6 7" id="KW-0472">Membrane</keyword>
<comment type="caution">
    <text evidence="8">The sequence shown here is derived from an EMBL/GenBank/DDBJ whole genome shotgun (WGS) entry which is preliminary data.</text>
</comment>
<evidence type="ECO:0000256" key="6">
    <source>
        <dbReference type="ARBA" id="ARBA00023136"/>
    </source>
</evidence>
<evidence type="ECO:0000256" key="3">
    <source>
        <dbReference type="ARBA" id="ARBA00022475"/>
    </source>
</evidence>
<dbReference type="Gene3D" id="1.20.1250.20">
    <property type="entry name" value="MFS general substrate transporter like domains"/>
    <property type="match status" value="1"/>
</dbReference>
<dbReference type="SUPFAM" id="SSF103473">
    <property type="entry name" value="MFS general substrate transporter"/>
    <property type="match status" value="1"/>
</dbReference>
<keyword evidence="4 7" id="KW-0812">Transmembrane</keyword>
<dbReference type="PANTHER" id="PTHR43266">
    <property type="entry name" value="MACROLIDE-EFFLUX PROTEIN"/>
    <property type="match status" value="1"/>
</dbReference>
<evidence type="ECO:0000256" key="1">
    <source>
        <dbReference type="ARBA" id="ARBA00004651"/>
    </source>
</evidence>
<dbReference type="EMBL" id="PRDG01000001">
    <property type="protein sequence ID" value="MBP2622761.1"/>
    <property type="molecule type" value="Genomic_DNA"/>
</dbReference>
<protein>
    <submittedName>
        <fullName evidence="8">MFS transporter</fullName>
    </submittedName>
</protein>
<keyword evidence="5 7" id="KW-1133">Transmembrane helix</keyword>
<reference evidence="8 9" key="1">
    <citation type="submission" date="2018-02" db="EMBL/GenBank/DDBJ databases">
        <title>Draft genome sequence of Streptococcus oricebi CCUG 70868T type strain.</title>
        <authorList>
            <person name="Mendez V."/>
            <person name="Salva-Serra F."/>
            <person name="Jaen-Luchoro D."/>
            <person name="Gonzales-Siles L."/>
            <person name="Karlsson R."/>
            <person name="Engstrom-Jakobsson H."/>
            <person name="Busquets A."/>
            <person name="Gomila M."/>
            <person name="Pineiro-Iglesias B."/>
            <person name="Bennasar-Figueras A."/>
            <person name="Seeger M."/>
            <person name="Moore E."/>
        </authorList>
    </citation>
    <scope>NUCLEOTIDE SEQUENCE [LARGE SCALE GENOMIC DNA]</scope>
    <source>
        <strain evidence="8 9">CCUG 70868</strain>
    </source>
</reference>
<accession>A0ABS5B267</accession>
<name>A0ABS5B267_9STRE</name>
<feature type="transmembrane region" description="Helical" evidence="7">
    <location>
        <begin position="252"/>
        <end position="273"/>
    </location>
</feature>
<proteinExistence type="predicted"/>
<evidence type="ECO:0000313" key="9">
    <source>
        <dbReference type="Proteomes" id="UP001519296"/>
    </source>
</evidence>
<feature type="transmembrane region" description="Helical" evidence="7">
    <location>
        <begin position="304"/>
        <end position="328"/>
    </location>
</feature>
<dbReference type="PANTHER" id="PTHR43266:SF2">
    <property type="entry name" value="MAJOR FACILITATOR SUPERFAMILY (MFS) PROFILE DOMAIN-CONTAINING PROTEIN"/>
    <property type="match status" value="1"/>
</dbReference>
<organism evidence="8 9">
    <name type="scientific">Streptococcus oricebi</name>
    <dbReference type="NCBI Taxonomy" id="1547447"/>
    <lineage>
        <taxon>Bacteria</taxon>
        <taxon>Bacillati</taxon>
        <taxon>Bacillota</taxon>
        <taxon>Bacilli</taxon>
        <taxon>Lactobacillales</taxon>
        <taxon>Streptococcaceae</taxon>
        <taxon>Streptococcus</taxon>
    </lineage>
</organism>
<dbReference type="Proteomes" id="UP001519296">
    <property type="component" value="Unassembled WGS sequence"/>
</dbReference>
<feature type="transmembrane region" description="Helical" evidence="7">
    <location>
        <begin position="99"/>
        <end position="121"/>
    </location>
</feature>
<sequence length="430" mass="46433">MKQTGFKTFLLIWLGSLISEIGSGMTSFALAIYIYQLTGQASASSLIALCAFLPGLLANPWAGVLADRHDRRLLMAIGDGLSGLGVLWIYFTLKSPQPSLALICLGAAISSLFSALVHPAFRATISDLVDEEEISKASGLSQINGIARYLISPALAGLILANSSISTILLLDFSTIFVTVATSLIARHYIQTPPIKQNNHFWTEFLFGFRLVREKRGIWLLVLMGTVVSFIIGSAEILLSPMILGFSGSKEVGLVMTISSSGMLVAGLVLGFFPLKKHLHLVLSVALFLLGIFMALMSMRENLIWMYVWGFLLFAMLPFVNTASDCLVRLHIAKEVQGKAWGTIGIISQLGYLIAYASMGWIGDQVFKPLLIKGGNLANSVGRLIGVGNGRGYALLIILAGLGLSFSALILSRQTSVKELEKDVSTTNQK</sequence>
<feature type="transmembrane region" description="Helical" evidence="7">
    <location>
        <begin position="167"/>
        <end position="186"/>
    </location>
</feature>
<evidence type="ECO:0000313" key="8">
    <source>
        <dbReference type="EMBL" id="MBP2622761.1"/>
    </source>
</evidence>
<comment type="subcellular location">
    <subcellularLocation>
        <location evidence="1">Cell membrane</location>
        <topology evidence="1">Multi-pass membrane protein</topology>
    </subcellularLocation>
</comment>
<dbReference type="InterPro" id="IPR036259">
    <property type="entry name" value="MFS_trans_sf"/>
</dbReference>
<dbReference type="InterPro" id="IPR011701">
    <property type="entry name" value="MFS"/>
</dbReference>